<gene>
    <name evidence="2" type="ORF">Cgig2_029890</name>
</gene>
<sequence length="921" mass="103994">MTNHAVKQWLDELKHWFYRAEELVNEIAVEALRLSLEKQSLPQPQSLGTKVRNLIPAFSNSTLFHKTISPKIKEVVEMLETMLREKDVLGLGEVSLGKAPQTQRVPSTSLLEDSTVYERARHFSYVVGPYDVITKFKAIQESRHLRTFLPLHNIKLHEIMHLKMYDHLTSHYLTSTVTTALIPYLSYLRVLSLSRYRNLTLSESIGCLKQICYLDVSHTKITHLPESVSTMYHLQTLLLSYCNRLEILPEDFGSLAFLRHLDIRGTTLLLQMPKGMSKLKSLQTLTDFVMGKDGGSGIRELAELQHIRGTFALRRLQNVAAPRDAFCANLSSRTLIGELALEFDAEDTEDSEKARELLENLEPPRNMKRLTIRNYAGTRFPRWLDPDYTNLTYLCISGCVYCPSLRPLGQLPSVKELLIEGMEYVVTVGPEFYGHSSSRLRSPFPTLESLRFENMISWKVWSNVDVEGIAVCFPHLKKLRLHDCPVLKGNLPMHVPSLMEIEIDGCPQLDRLLQRVPSIFPLEVRACLHAELASAIDVTSITRLRFVGLVQLVSLPPEIVGLSCLHNLEIVKCDNLMSLANVQLPPLLKSLEIEECGALESLPKGMEFLMHLRNLGLYGDERLRWVPGNSLPTSLSDLSVFRCERWEFPIPTERMQHYISLESIKFCDACNNLVSFPLGIFPNLSSVWLMICMGLEKVYIPEGIDDNRLVSLSDLRITACPRLEIIGKETGGGATVFPAPNLTCLDIMSCEKVKPVPIEMEGKVLLPRISQLTIEKLLSRLGRSLFRFSCLTALFVSDPEVECFSSPDEGWAFLPTSLRYLQIVECAKLRRVDGKALKMLTSLRRLSIISCPGLESLPEEGLPLSLGHLVISECPMVEERCRPEKGLDWSKIQHIPCVMINDRCITGPQSANIDIPGNRGG</sequence>
<proteinExistence type="predicted"/>
<evidence type="ECO:0000259" key="1">
    <source>
        <dbReference type="Pfam" id="PF25019"/>
    </source>
</evidence>
<reference evidence="2" key="1">
    <citation type="submission" date="2022-04" db="EMBL/GenBank/DDBJ databases">
        <title>Carnegiea gigantea Genome sequencing and assembly v2.</title>
        <authorList>
            <person name="Copetti D."/>
            <person name="Sanderson M.J."/>
            <person name="Burquez A."/>
            <person name="Wojciechowski M.F."/>
        </authorList>
    </citation>
    <scope>NUCLEOTIDE SEQUENCE</scope>
    <source>
        <strain evidence="2">SGP5-SGP5p</strain>
        <tissue evidence="2">Aerial part</tissue>
    </source>
</reference>
<evidence type="ECO:0000313" key="2">
    <source>
        <dbReference type="EMBL" id="KAJ8436644.1"/>
    </source>
</evidence>
<evidence type="ECO:0000313" key="3">
    <source>
        <dbReference type="Proteomes" id="UP001153076"/>
    </source>
</evidence>
<dbReference type="InterPro" id="IPR032675">
    <property type="entry name" value="LRR_dom_sf"/>
</dbReference>
<dbReference type="PANTHER" id="PTHR47186">
    <property type="entry name" value="LEUCINE-RICH REPEAT-CONTAINING PROTEIN 57"/>
    <property type="match status" value="1"/>
</dbReference>
<dbReference type="PANTHER" id="PTHR47186:SF18">
    <property type="entry name" value="RX N-TERMINAL DOMAIN-CONTAINING PROTEIN"/>
    <property type="match status" value="1"/>
</dbReference>
<accession>A0A9Q1K531</accession>
<dbReference type="Gene3D" id="3.80.10.10">
    <property type="entry name" value="Ribonuclease Inhibitor"/>
    <property type="match status" value="3"/>
</dbReference>
<feature type="domain" description="R13L1/DRL21-like LRR repeat region" evidence="1">
    <location>
        <begin position="298"/>
        <end position="422"/>
    </location>
</feature>
<organism evidence="2 3">
    <name type="scientific">Carnegiea gigantea</name>
    <dbReference type="NCBI Taxonomy" id="171969"/>
    <lineage>
        <taxon>Eukaryota</taxon>
        <taxon>Viridiplantae</taxon>
        <taxon>Streptophyta</taxon>
        <taxon>Embryophyta</taxon>
        <taxon>Tracheophyta</taxon>
        <taxon>Spermatophyta</taxon>
        <taxon>Magnoliopsida</taxon>
        <taxon>eudicotyledons</taxon>
        <taxon>Gunneridae</taxon>
        <taxon>Pentapetalae</taxon>
        <taxon>Caryophyllales</taxon>
        <taxon>Cactineae</taxon>
        <taxon>Cactaceae</taxon>
        <taxon>Cactoideae</taxon>
        <taxon>Echinocereeae</taxon>
        <taxon>Carnegiea</taxon>
    </lineage>
</organism>
<protein>
    <recommendedName>
        <fullName evidence="1">R13L1/DRL21-like LRR repeat region domain-containing protein</fullName>
    </recommendedName>
</protein>
<comment type="caution">
    <text evidence="2">The sequence shown here is derived from an EMBL/GenBank/DDBJ whole genome shotgun (WGS) entry which is preliminary data.</text>
</comment>
<dbReference type="SUPFAM" id="SSF52058">
    <property type="entry name" value="L domain-like"/>
    <property type="match status" value="2"/>
</dbReference>
<keyword evidence="3" id="KW-1185">Reference proteome</keyword>
<dbReference type="OrthoDB" id="1896560at2759"/>
<name>A0A9Q1K531_9CARY</name>
<dbReference type="Pfam" id="PF25019">
    <property type="entry name" value="LRR_R13L1-DRL21"/>
    <property type="match status" value="1"/>
</dbReference>
<dbReference type="InterPro" id="IPR056789">
    <property type="entry name" value="LRR_R13L1-DRL21"/>
</dbReference>
<dbReference type="EMBL" id="JAKOGI010000337">
    <property type="protein sequence ID" value="KAJ8436644.1"/>
    <property type="molecule type" value="Genomic_DNA"/>
</dbReference>
<dbReference type="Proteomes" id="UP001153076">
    <property type="component" value="Unassembled WGS sequence"/>
</dbReference>
<dbReference type="AlphaFoldDB" id="A0A9Q1K531"/>